<feature type="region of interest" description="Disordered" evidence="1">
    <location>
        <begin position="33"/>
        <end position="59"/>
    </location>
</feature>
<evidence type="ECO:0000313" key="3">
    <source>
        <dbReference type="Proteomes" id="UP000199137"/>
    </source>
</evidence>
<dbReference type="STRING" id="112413.SAMN05421854_1011524"/>
<reference evidence="2 3" key="1">
    <citation type="submission" date="2016-10" db="EMBL/GenBank/DDBJ databases">
        <authorList>
            <person name="de Groot N.N."/>
        </authorList>
    </citation>
    <scope>NUCLEOTIDE SEQUENCE [LARGE SCALE GENOMIC DNA]</scope>
    <source>
        <strain evidence="2 3">DSM 44637</strain>
    </source>
</reference>
<dbReference type="AlphaFoldDB" id="A0A1I5GAY3"/>
<name>A0A1I5GAY3_9PSEU</name>
<proteinExistence type="predicted"/>
<organism evidence="2 3">
    <name type="scientific">Amycolatopsis rubida</name>
    <dbReference type="NCBI Taxonomy" id="112413"/>
    <lineage>
        <taxon>Bacteria</taxon>
        <taxon>Bacillati</taxon>
        <taxon>Actinomycetota</taxon>
        <taxon>Actinomycetes</taxon>
        <taxon>Pseudonocardiales</taxon>
        <taxon>Pseudonocardiaceae</taxon>
        <taxon>Amycolatopsis</taxon>
    </lineage>
</organism>
<gene>
    <name evidence="2" type="ORF">SAMN05421854_1011524</name>
</gene>
<feature type="compositionally biased region" description="Low complexity" evidence="1">
    <location>
        <begin position="37"/>
        <end position="59"/>
    </location>
</feature>
<accession>A0A1I5GAY3</accession>
<dbReference type="RefSeq" id="WP_420867552.1">
    <property type="nucleotide sequence ID" value="NZ_FOWC01000001.1"/>
</dbReference>
<evidence type="ECO:0000313" key="2">
    <source>
        <dbReference type="EMBL" id="SFO33087.1"/>
    </source>
</evidence>
<dbReference type="Proteomes" id="UP000199137">
    <property type="component" value="Unassembled WGS sequence"/>
</dbReference>
<sequence>MNSFTTELTVDRTPEEVFAAVTDVRSWFSKTITGAASPGMSRTRTSPSSTSTTNGPTRG</sequence>
<protein>
    <recommendedName>
        <fullName evidence="4">Polyketide cyclase / dehydrase and lipid transport</fullName>
    </recommendedName>
</protein>
<evidence type="ECO:0008006" key="4">
    <source>
        <dbReference type="Google" id="ProtNLM"/>
    </source>
</evidence>
<dbReference type="EMBL" id="FOWC01000001">
    <property type="protein sequence ID" value="SFO33087.1"/>
    <property type="molecule type" value="Genomic_DNA"/>
</dbReference>
<dbReference type="SUPFAM" id="SSF55961">
    <property type="entry name" value="Bet v1-like"/>
    <property type="match status" value="1"/>
</dbReference>
<evidence type="ECO:0000256" key="1">
    <source>
        <dbReference type="SAM" id="MobiDB-lite"/>
    </source>
</evidence>